<keyword evidence="3" id="KW-1185">Reference proteome</keyword>
<gene>
    <name evidence="2" type="ORF">TMES_05825</name>
</gene>
<dbReference type="STRING" id="1293891.TMES_05825"/>
<dbReference type="InterPro" id="IPR045865">
    <property type="entry name" value="ACT-like_dom_sf"/>
</dbReference>
<dbReference type="InterPro" id="IPR002912">
    <property type="entry name" value="ACT_dom"/>
</dbReference>
<evidence type="ECO:0000313" key="2">
    <source>
        <dbReference type="EMBL" id="OSQ39540.1"/>
    </source>
</evidence>
<sequence length="175" mass="18657">MNANTRITISCRDRVGLVSDITGRLFDIGVNLGPTGFALDQGRATFTTQCELPDTCPITECEVALCELSMEQAEVTVEAIYPVLPAANAPGATHMIECSGIDQPGLIARLSEIFIEFNANIVQLAASATNENDSRVYTTRFAVSIPVDRAAACLATLANTAGSLRLLFKFEEIGA</sequence>
<feature type="domain" description="ACT" evidence="1">
    <location>
        <begin position="95"/>
        <end position="175"/>
    </location>
</feature>
<reference evidence="2 3" key="1">
    <citation type="submission" date="2014-03" db="EMBL/GenBank/DDBJ databases">
        <title>The draft genome sequence of Thalassospira mesophila JCM 18969.</title>
        <authorList>
            <person name="Lai Q."/>
            <person name="Shao Z."/>
        </authorList>
    </citation>
    <scope>NUCLEOTIDE SEQUENCE [LARGE SCALE GENOMIC DNA]</scope>
    <source>
        <strain evidence="2 3">JCM 18969</strain>
    </source>
</reference>
<name>A0A1Y2L235_9PROT</name>
<protein>
    <recommendedName>
        <fullName evidence="1">ACT domain-containing protein</fullName>
    </recommendedName>
</protein>
<dbReference type="RefSeq" id="WP_085580415.1">
    <property type="nucleotide sequence ID" value="NZ_JFKA01000002.1"/>
</dbReference>
<dbReference type="AlphaFoldDB" id="A0A1Y2L235"/>
<proteinExistence type="predicted"/>
<dbReference type="PROSITE" id="PS51671">
    <property type="entry name" value="ACT"/>
    <property type="match status" value="1"/>
</dbReference>
<dbReference type="Gene3D" id="3.30.70.260">
    <property type="match status" value="2"/>
</dbReference>
<organism evidence="2 3">
    <name type="scientific">Thalassospira mesophila</name>
    <dbReference type="NCBI Taxonomy" id="1293891"/>
    <lineage>
        <taxon>Bacteria</taxon>
        <taxon>Pseudomonadati</taxon>
        <taxon>Pseudomonadota</taxon>
        <taxon>Alphaproteobacteria</taxon>
        <taxon>Rhodospirillales</taxon>
        <taxon>Thalassospiraceae</taxon>
        <taxon>Thalassospira</taxon>
    </lineage>
</organism>
<comment type="caution">
    <text evidence="2">The sequence shown here is derived from an EMBL/GenBank/DDBJ whole genome shotgun (WGS) entry which is preliminary data.</text>
</comment>
<dbReference type="Proteomes" id="UP000193391">
    <property type="component" value="Unassembled WGS sequence"/>
</dbReference>
<evidence type="ECO:0000259" key="1">
    <source>
        <dbReference type="PROSITE" id="PS51671"/>
    </source>
</evidence>
<dbReference type="CDD" id="cd02116">
    <property type="entry name" value="ACT"/>
    <property type="match status" value="1"/>
</dbReference>
<dbReference type="OrthoDB" id="8017168at2"/>
<dbReference type="SUPFAM" id="SSF55021">
    <property type="entry name" value="ACT-like"/>
    <property type="match status" value="2"/>
</dbReference>
<accession>A0A1Y2L235</accession>
<dbReference type="CDD" id="cd04873">
    <property type="entry name" value="ACT_UUR-ACR-like"/>
    <property type="match status" value="1"/>
</dbReference>
<dbReference type="EMBL" id="JFKA01000002">
    <property type="protein sequence ID" value="OSQ39540.1"/>
    <property type="molecule type" value="Genomic_DNA"/>
</dbReference>
<evidence type="ECO:0000313" key="3">
    <source>
        <dbReference type="Proteomes" id="UP000193391"/>
    </source>
</evidence>